<feature type="domain" description="HTH araC/xylS-type" evidence="4">
    <location>
        <begin position="184"/>
        <end position="282"/>
    </location>
</feature>
<dbReference type="PROSITE" id="PS01124">
    <property type="entry name" value="HTH_ARAC_FAMILY_2"/>
    <property type="match status" value="1"/>
</dbReference>
<proteinExistence type="predicted"/>
<dbReference type="Gene3D" id="2.60.120.10">
    <property type="entry name" value="Jelly Rolls"/>
    <property type="match status" value="1"/>
</dbReference>
<dbReference type="Pfam" id="PF02311">
    <property type="entry name" value="AraC_binding"/>
    <property type="match status" value="1"/>
</dbReference>
<dbReference type="PRINTS" id="PR00032">
    <property type="entry name" value="HTHARAC"/>
</dbReference>
<keyword evidence="3" id="KW-0804">Transcription</keyword>
<dbReference type="GO" id="GO:0003700">
    <property type="term" value="F:DNA-binding transcription factor activity"/>
    <property type="evidence" value="ECO:0007669"/>
    <property type="project" value="InterPro"/>
</dbReference>
<dbReference type="InterPro" id="IPR014710">
    <property type="entry name" value="RmlC-like_jellyroll"/>
</dbReference>
<sequence>MDSFDPDRPDFKPYGLTCVDWRPTPMKRPDHHNEVELNLLIHGSVTYLLGGSKVRIRSGQLAAFWASIPHQVIETEEDTRYLVVTIPFAWFLQFKLPDSFVQPLLQGLMIKETLEADALQEKALFEQWTTDLSERNEDNQDIVLLELQARLRRMAKRTAAENAEHMSSRNRSGHLHDGSLNKVEQMACLVAQRYLEPLTAESIGESVDLHPNYAMNLFKKTFGTTLIDYITHHRVSHAQRLLVTTNDKILDIAMASGFNSLSRFNEAFRRSCGCSPREYRTRQR</sequence>
<dbReference type="SUPFAM" id="SSF51182">
    <property type="entry name" value="RmlC-like cupins"/>
    <property type="match status" value="1"/>
</dbReference>
<reference evidence="5 6" key="1">
    <citation type="submission" date="2020-07" db="EMBL/GenBank/DDBJ databases">
        <authorList>
            <person name="Feng X."/>
        </authorList>
    </citation>
    <scope>NUCLEOTIDE SEQUENCE [LARGE SCALE GENOMIC DNA]</scope>
    <source>
        <strain evidence="5 6">JCM23202</strain>
    </source>
</reference>
<dbReference type="RefSeq" id="WP_185661945.1">
    <property type="nucleotide sequence ID" value="NZ_JACHVC010000013.1"/>
</dbReference>
<name>A0A7X1E9P6_9BACT</name>
<keyword evidence="1" id="KW-0805">Transcription regulation</keyword>
<evidence type="ECO:0000256" key="1">
    <source>
        <dbReference type="ARBA" id="ARBA00023015"/>
    </source>
</evidence>
<evidence type="ECO:0000313" key="6">
    <source>
        <dbReference type="Proteomes" id="UP000526501"/>
    </source>
</evidence>
<dbReference type="SUPFAM" id="SSF46689">
    <property type="entry name" value="Homeodomain-like"/>
    <property type="match status" value="1"/>
</dbReference>
<accession>A0A7X1E9P6</accession>
<dbReference type="EMBL" id="JACHVC010000013">
    <property type="protein sequence ID" value="MBC2608090.1"/>
    <property type="molecule type" value="Genomic_DNA"/>
</dbReference>
<dbReference type="InterPro" id="IPR009057">
    <property type="entry name" value="Homeodomain-like_sf"/>
</dbReference>
<evidence type="ECO:0000259" key="4">
    <source>
        <dbReference type="PROSITE" id="PS01124"/>
    </source>
</evidence>
<keyword evidence="2" id="KW-0238">DNA-binding</keyword>
<dbReference type="AlphaFoldDB" id="A0A7X1E9P6"/>
<gene>
    <name evidence="5" type="ORF">H5P27_18695</name>
</gene>
<dbReference type="InterPro" id="IPR020449">
    <property type="entry name" value="Tscrpt_reg_AraC-type_HTH"/>
</dbReference>
<dbReference type="PANTHER" id="PTHR43280:SF27">
    <property type="entry name" value="TRANSCRIPTIONAL REGULATOR MTLR"/>
    <property type="match status" value="1"/>
</dbReference>
<dbReference type="InterPro" id="IPR018060">
    <property type="entry name" value="HTH_AraC"/>
</dbReference>
<evidence type="ECO:0000256" key="3">
    <source>
        <dbReference type="ARBA" id="ARBA00023163"/>
    </source>
</evidence>
<dbReference type="InterPro" id="IPR018062">
    <property type="entry name" value="HTH_AraC-typ_CS"/>
</dbReference>
<evidence type="ECO:0000313" key="5">
    <source>
        <dbReference type="EMBL" id="MBC2608090.1"/>
    </source>
</evidence>
<comment type="caution">
    <text evidence="5">The sequence shown here is derived from an EMBL/GenBank/DDBJ whole genome shotgun (WGS) entry which is preliminary data.</text>
</comment>
<dbReference type="InterPro" id="IPR011051">
    <property type="entry name" value="RmlC_Cupin_sf"/>
</dbReference>
<evidence type="ECO:0000256" key="2">
    <source>
        <dbReference type="ARBA" id="ARBA00023125"/>
    </source>
</evidence>
<keyword evidence="6" id="KW-1185">Reference proteome</keyword>
<dbReference type="PANTHER" id="PTHR43280">
    <property type="entry name" value="ARAC-FAMILY TRANSCRIPTIONAL REGULATOR"/>
    <property type="match status" value="1"/>
</dbReference>
<protein>
    <submittedName>
        <fullName evidence="5">Helix-turn-helix domain-containing protein</fullName>
    </submittedName>
</protein>
<dbReference type="Pfam" id="PF12833">
    <property type="entry name" value="HTH_18"/>
    <property type="match status" value="1"/>
</dbReference>
<dbReference type="InterPro" id="IPR003313">
    <property type="entry name" value="AraC-bd"/>
</dbReference>
<dbReference type="PROSITE" id="PS00041">
    <property type="entry name" value="HTH_ARAC_FAMILY_1"/>
    <property type="match status" value="1"/>
</dbReference>
<dbReference type="GO" id="GO:0043565">
    <property type="term" value="F:sequence-specific DNA binding"/>
    <property type="evidence" value="ECO:0007669"/>
    <property type="project" value="InterPro"/>
</dbReference>
<dbReference type="Proteomes" id="UP000526501">
    <property type="component" value="Unassembled WGS sequence"/>
</dbReference>
<dbReference type="Gene3D" id="1.10.10.60">
    <property type="entry name" value="Homeodomain-like"/>
    <property type="match status" value="2"/>
</dbReference>
<dbReference type="SMART" id="SM00342">
    <property type="entry name" value="HTH_ARAC"/>
    <property type="match status" value="1"/>
</dbReference>
<organism evidence="5 6">
    <name type="scientific">Pelagicoccus albus</name>
    <dbReference type="NCBI Taxonomy" id="415222"/>
    <lineage>
        <taxon>Bacteria</taxon>
        <taxon>Pseudomonadati</taxon>
        <taxon>Verrucomicrobiota</taxon>
        <taxon>Opitutia</taxon>
        <taxon>Puniceicoccales</taxon>
        <taxon>Pelagicoccaceae</taxon>
        <taxon>Pelagicoccus</taxon>
    </lineage>
</organism>